<keyword evidence="8 10" id="KW-0560">Oxidoreductase</keyword>
<comment type="caution">
    <text evidence="15">The sequence shown here is derived from an EMBL/GenBank/DDBJ whole genome shotgun (WGS) entry which is preliminary data.</text>
</comment>
<comment type="similarity">
    <text evidence="11">Belongs to the dus family.</text>
</comment>
<evidence type="ECO:0000259" key="14">
    <source>
        <dbReference type="Pfam" id="PF01207"/>
    </source>
</evidence>
<gene>
    <name evidence="10" type="primary">dusA</name>
    <name evidence="15" type="ORF">EV696_107115</name>
</gene>
<dbReference type="PROSITE" id="PS01136">
    <property type="entry name" value="UPF0034"/>
    <property type="match status" value="1"/>
</dbReference>
<keyword evidence="13" id="KW-0547">Nucleotide-binding</keyword>
<dbReference type="PANTHER" id="PTHR42907">
    <property type="entry name" value="FMN-LINKED OXIDOREDUCTASES SUPERFAMILY PROTEIN"/>
    <property type="match status" value="1"/>
</dbReference>
<accession>A0A4R6URJ3</accession>
<dbReference type="Proteomes" id="UP000295375">
    <property type="component" value="Unassembled WGS sequence"/>
</dbReference>
<feature type="binding site" evidence="10 13">
    <location>
        <position position="134"/>
    </location>
    <ligand>
        <name>FMN</name>
        <dbReference type="ChEBI" id="CHEBI:58210"/>
    </ligand>
</feature>
<dbReference type="CDD" id="cd02801">
    <property type="entry name" value="DUS_like_FMN"/>
    <property type="match status" value="1"/>
</dbReference>
<dbReference type="FunFam" id="3.20.20.70:FF:000083">
    <property type="entry name" value="tRNA-dihydrouridine(20/20a) synthase"/>
    <property type="match status" value="1"/>
</dbReference>
<dbReference type="Gene3D" id="1.20.120.1460">
    <property type="match status" value="1"/>
</dbReference>
<organism evidence="15 16">
    <name type="scientific">Permianibacter aggregans</name>
    <dbReference type="NCBI Taxonomy" id="1510150"/>
    <lineage>
        <taxon>Bacteria</taxon>
        <taxon>Pseudomonadati</taxon>
        <taxon>Pseudomonadota</taxon>
        <taxon>Gammaproteobacteria</taxon>
        <taxon>Pseudomonadales</taxon>
        <taxon>Pseudomonadaceae</taxon>
        <taxon>Permianibacter</taxon>
    </lineage>
</organism>
<evidence type="ECO:0000313" key="16">
    <source>
        <dbReference type="Proteomes" id="UP000295375"/>
    </source>
</evidence>
<feature type="site" description="Interacts with tRNA; defines subfamily-specific binding signature" evidence="10">
    <location>
        <position position="294"/>
    </location>
</feature>
<evidence type="ECO:0000256" key="4">
    <source>
        <dbReference type="ARBA" id="ARBA00022643"/>
    </source>
</evidence>
<dbReference type="InterPro" id="IPR035587">
    <property type="entry name" value="DUS-like_FMN-bd"/>
</dbReference>
<feature type="binding site" evidence="10 13">
    <location>
        <position position="65"/>
    </location>
    <ligand>
        <name>FMN</name>
        <dbReference type="ChEBI" id="CHEBI:58210"/>
    </ligand>
</feature>
<evidence type="ECO:0000256" key="3">
    <source>
        <dbReference type="ARBA" id="ARBA00022630"/>
    </source>
</evidence>
<feature type="binding site" evidence="10 13">
    <location>
        <position position="166"/>
    </location>
    <ligand>
        <name>FMN</name>
        <dbReference type="ChEBI" id="CHEBI:58210"/>
    </ligand>
</feature>
<dbReference type="EMBL" id="SNYM01000007">
    <property type="protein sequence ID" value="TDQ48379.1"/>
    <property type="molecule type" value="Genomic_DNA"/>
</dbReference>
<dbReference type="AlphaFoldDB" id="A0A4R6URJ3"/>
<feature type="binding site" evidence="10 13">
    <location>
        <begin position="206"/>
        <end position="208"/>
    </location>
    <ligand>
        <name>FMN</name>
        <dbReference type="ChEBI" id="CHEBI:58210"/>
    </ligand>
</feature>
<evidence type="ECO:0000256" key="2">
    <source>
        <dbReference type="ARBA" id="ARBA00022555"/>
    </source>
</evidence>
<comment type="cofactor">
    <cofactor evidence="1 10 11 13">
        <name>FMN</name>
        <dbReference type="ChEBI" id="CHEBI:58210"/>
    </cofactor>
</comment>
<evidence type="ECO:0000256" key="13">
    <source>
        <dbReference type="PIRSR" id="PIRSR006621-2"/>
    </source>
</evidence>
<evidence type="ECO:0000256" key="10">
    <source>
        <dbReference type="HAMAP-Rule" id="MF_02041"/>
    </source>
</evidence>
<dbReference type="GO" id="GO:0010181">
    <property type="term" value="F:FMN binding"/>
    <property type="evidence" value="ECO:0007669"/>
    <property type="project" value="UniProtKB-UniRule"/>
</dbReference>
<dbReference type="InterPro" id="IPR018517">
    <property type="entry name" value="tRNA_hU_synthase_CS"/>
</dbReference>
<dbReference type="GO" id="GO:0102264">
    <property type="term" value="F:tRNA-dihydrouridine20 synthase activity"/>
    <property type="evidence" value="ECO:0007669"/>
    <property type="project" value="UniProtKB-EC"/>
</dbReference>
<feature type="active site" description="Proton donor" evidence="10 12">
    <location>
        <position position="95"/>
    </location>
</feature>
<evidence type="ECO:0000256" key="8">
    <source>
        <dbReference type="ARBA" id="ARBA00023002"/>
    </source>
</evidence>
<keyword evidence="7 10" id="KW-0694">RNA-binding</keyword>
<feature type="site" description="Interacts with tRNA; defines subfamily-specific binding signature" evidence="10">
    <location>
        <position position="178"/>
    </location>
</feature>
<feature type="domain" description="DUS-like FMN-binding" evidence="14">
    <location>
        <begin position="10"/>
        <end position="315"/>
    </location>
</feature>
<dbReference type="NCBIfam" id="TIGR00742">
    <property type="entry name" value="yjbN"/>
    <property type="match status" value="1"/>
</dbReference>
<dbReference type="SUPFAM" id="SSF51395">
    <property type="entry name" value="FMN-linked oxidoreductases"/>
    <property type="match status" value="1"/>
</dbReference>
<evidence type="ECO:0000313" key="15">
    <source>
        <dbReference type="EMBL" id="TDQ48379.1"/>
    </source>
</evidence>
<dbReference type="Pfam" id="PF01207">
    <property type="entry name" value="Dus"/>
    <property type="match status" value="1"/>
</dbReference>
<feature type="site" description="Interacts with tRNA; defines subfamily-specific binding signature" evidence="10">
    <location>
        <position position="297"/>
    </location>
</feature>
<dbReference type="GO" id="GO:0102266">
    <property type="term" value="F:tRNA-dihydrouridine20a synthase activity"/>
    <property type="evidence" value="ECO:0007669"/>
    <property type="project" value="RHEA"/>
</dbReference>
<protein>
    <recommendedName>
        <fullName evidence="10">tRNA-dihydrouridine(20/20a) synthase</fullName>
        <ecNumber evidence="10">1.3.1.91</ecNumber>
    </recommendedName>
    <alternativeName>
        <fullName evidence="10">U20-specific dihydrouridine synthase</fullName>
        <shortName evidence="10">U20-specific Dus</shortName>
    </alternativeName>
    <alternativeName>
        <fullName evidence="10">tRNA-dihydrouridine synthase A</fullName>
    </alternativeName>
</protein>
<comment type="catalytic activity">
    <reaction evidence="10">
        <text>5,6-dihydrouridine(20) in tRNA + NADP(+) = uridine(20) in tRNA + NADPH + H(+)</text>
        <dbReference type="Rhea" id="RHEA:53336"/>
        <dbReference type="Rhea" id="RHEA-COMP:13533"/>
        <dbReference type="Rhea" id="RHEA-COMP:13534"/>
        <dbReference type="ChEBI" id="CHEBI:15378"/>
        <dbReference type="ChEBI" id="CHEBI:57783"/>
        <dbReference type="ChEBI" id="CHEBI:58349"/>
        <dbReference type="ChEBI" id="CHEBI:65315"/>
        <dbReference type="ChEBI" id="CHEBI:74443"/>
        <dbReference type="EC" id="1.3.1.91"/>
    </reaction>
</comment>
<evidence type="ECO:0000256" key="12">
    <source>
        <dbReference type="PIRSR" id="PIRSR006621-1"/>
    </source>
</evidence>
<dbReference type="PANTHER" id="PTHR42907:SF1">
    <property type="entry name" value="FMN-LINKED OXIDOREDUCTASES SUPERFAMILY PROTEIN"/>
    <property type="match status" value="1"/>
</dbReference>
<keyword evidence="4 10" id="KW-0288">FMN</keyword>
<keyword evidence="6 10" id="KW-0521">NADP</keyword>
<dbReference type="InterPro" id="IPR013785">
    <property type="entry name" value="Aldolase_TIM"/>
</dbReference>
<dbReference type="Gene3D" id="3.20.20.70">
    <property type="entry name" value="Aldolase class I"/>
    <property type="match status" value="1"/>
</dbReference>
<evidence type="ECO:0000256" key="7">
    <source>
        <dbReference type="ARBA" id="ARBA00022884"/>
    </source>
</evidence>
<evidence type="ECO:0000256" key="1">
    <source>
        <dbReference type="ARBA" id="ARBA00001917"/>
    </source>
</evidence>
<dbReference type="HAMAP" id="MF_02041">
    <property type="entry name" value="DusA_subfam"/>
    <property type="match status" value="1"/>
</dbReference>
<feature type="binding site" evidence="10 13">
    <location>
        <begin position="12"/>
        <end position="14"/>
    </location>
    <ligand>
        <name>FMN</name>
        <dbReference type="ChEBI" id="CHEBI:58210"/>
    </ligand>
</feature>
<name>A0A4R6URJ3_9GAMM</name>
<dbReference type="OrthoDB" id="9783413at2"/>
<dbReference type="EC" id="1.3.1.91" evidence="10"/>
<evidence type="ECO:0000256" key="9">
    <source>
        <dbReference type="ARBA" id="ARBA00058013"/>
    </source>
</evidence>
<comment type="catalytic activity">
    <reaction evidence="10">
        <text>5,6-dihydrouridine(20a) in tRNA + NADP(+) = uridine(20a) in tRNA + NADPH + H(+)</text>
        <dbReference type="Rhea" id="RHEA:53344"/>
        <dbReference type="Rhea" id="RHEA-COMP:13535"/>
        <dbReference type="Rhea" id="RHEA-COMP:13536"/>
        <dbReference type="ChEBI" id="CHEBI:15378"/>
        <dbReference type="ChEBI" id="CHEBI:57783"/>
        <dbReference type="ChEBI" id="CHEBI:58349"/>
        <dbReference type="ChEBI" id="CHEBI:65315"/>
        <dbReference type="ChEBI" id="CHEBI:74443"/>
    </reaction>
</comment>
<keyword evidence="16" id="KW-1185">Reference proteome</keyword>
<dbReference type="InterPro" id="IPR001269">
    <property type="entry name" value="DUS_fam"/>
</dbReference>
<feature type="site" description="Interacts with tRNA" evidence="10">
    <location>
        <position position="92"/>
    </location>
</feature>
<dbReference type="GO" id="GO:0000049">
    <property type="term" value="F:tRNA binding"/>
    <property type="evidence" value="ECO:0007669"/>
    <property type="project" value="UniProtKB-UniRule"/>
</dbReference>
<evidence type="ECO:0000256" key="6">
    <source>
        <dbReference type="ARBA" id="ARBA00022857"/>
    </source>
</evidence>
<sequence length="325" mass="36777">MNPLSRRFSVAPMMDWTDRHCRYFLRLISKRALLYTEMVTTGAILHGDKDRHLRYNAEEHPLALQLGGSDPKALAECARIATDYGYDEINLNVGCPSDRVQEGRIGACLMAEPDLVARCVEAMQKATSLPVTVKHRIGIDDQDDWRDLENFVRTVSSVGCNSFTVHARKAWLQGLSPKENREVPPLKYEAVYRLKQAFPQLEIIINGGITEWPAIDEHLQHVDGVMIGREAYHNPWLLAPVDEKLFGDAPHGLSRVDVLEQMIEYTERAMLSGSSLQHITRHILGLFHGQPGGRQFRRHLSERAHRKDAGIDVLKEAKALFETIA</sequence>
<keyword evidence="5 10" id="KW-0819">tRNA processing</keyword>
<comment type="similarity">
    <text evidence="10">Belongs to the Dus family. DusA subfamily.</text>
</comment>
<dbReference type="RefSeq" id="WP_133590228.1">
    <property type="nucleotide sequence ID" value="NZ_CP037953.1"/>
</dbReference>
<dbReference type="InterPro" id="IPR004653">
    <property type="entry name" value="DusA"/>
</dbReference>
<dbReference type="PIRSF" id="PIRSF006621">
    <property type="entry name" value="Dus"/>
    <property type="match status" value="1"/>
</dbReference>
<proteinExistence type="inferred from homology"/>
<feature type="site" description="Interacts with tRNA" evidence="10">
    <location>
        <position position="181"/>
    </location>
</feature>
<comment type="function">
    <text evidence="9 10">Catalyzes the synthesis of 5,6-dihydrouridine (D), a modified base found in the D-loop of most tRNAs, via the reduction of the C5-C6 double bond in target uridines. Specifically modifies U20 and U20a in tRNAs.</text>
</comment>
<keyword evidence="2 10" id="KW-0820">tRNA-binding</keyword>
<dbReference type="NCBIfam" id="NF008774">
    <property type="entry name" value="PRK11815.1"/>
    <property type="match status" value="1"/>
</dbReference>
<evidence type="ECO:0000256" key="11">
    <source>
        <dbReference type="PIRNR" id="PIRNR006621"/>
    </source>
</evidence>
<comment type="catalytic activity">
    <reaction evidence="10">
        <text>5,6-dihydrouridine(20) in tRNA + NAD(+) = uridine(20) in tRNA + NADH + H(+)</text>
        <dbReference type="Rhea" id="RHEA:53340"/>
        <dbReference type="Rhea" id="RHEA-COMP:13533"/>
        <dbReference type="Rhea" id="RHEA-COMP:13534"/>
        <dbReference type="ChEBI" id="CHEBI:15378"/>
        <dbReference type="ChEBI" id="CHEBI:57540"/>
        <dbReference type="ChEBI" id="CHEBI:57945"/>
        <dbReference type="ChEBI" id="CHEBI:65315"/>
        <dbReference type="ChEBI" id="CHEBI:74443"/>
        <dbReference type="EC" id="1.3.1.91"/>
    </reaction>
</comment>
<dbReference type="GO" id="GO:0050660">
    <property type="term" value="F:flavin adenine dinucleotide binding"/>
    <property type="evidence" value="ECO:0007669"/>
    <property type="project" value="InterPro"/>
</dbReference>
<reference evidence="15 16" key="1">
    <citation type="submission" date="2019-03" db="EMBL/GenBank/DDBJ databases">
        <title>Genomic Encyclopedia of Type Strains, Phase IV (KMG-IV): sequencing the most valuable type-strain genomes for metagenomic binning, comparative biology and taxonomic classification.</title>
        <authorList>
            <person name="Goeker M."/>
        </authorList>
    </citation>
    <scope>NUCLEOTIDE SEQUENCE [LARGE SCALE GENOMIC DNA]</scope>
    <source>
        <strain evidence="15 16">DSM 103792</strain>
    </source>
</reference>
<keyword evidence="3 10" id="KW-0285">Flavoprotein</keyword>
<evidence type="ECO:0000256" key="5">
    <source>
        <dbReference type="ARBA" id="ARBA00022694"/>
    </source>
</evidence>
<feature type="binding site" evidence="10 13">
    <location>
        <begin position="228"/>
        <end position="229"/>
    </location>
    <ligand>
        <name>FMN</name>
        <dbReference type="ChEBI" id="CHEBI:58210"/>
    </ligand>
</feature>
<comment type="catalytic activity">
    <reaction evidence="10">
        <text>5,6-dihydrouridine(20a) in tRNA + NAD(+) = uridine(20a) in tRNA + NADH + H(+)</text>
        <dbReference type="Rhea" id="RHEA:53348"/>
        <dbReference type="Rhea" id="RHEA-COMP:13535"/>
        <dbReference type="Rhea" id="RHEA-COMP:13536"/>
        <dbReference type="ChEBI" id="CHEBI:15378"/>
        <dbReference type="ChEBI" id="CHEBI:57540"/>
        <dbReference type="ChEBI" id="CHEBI:57945"/>
        <dbReference type="ChEBI" id="CHEBI:65315"/>
        <dbReference type="ChEBI" id="CHEBI:74443"/>
    </reaction>
</comment>